<dbReference type="Pfam" id="PF03033">
    <property type="entry name" value="Glyco_transf_28"/>
    <property type="match status" value="1"/>
</dbReference>
<dbReference type="GO" id="GO:0008194">
    <property type="term" value="F:UDP-glycosyltransferase activity"/>
    <property type="evidence" value="ECO:0007669"/>
    <property type="project" value="InterPro"/>
</dbReference>
<keyword evidence="2" id="KW-0808">Transferase</keyword>
<evidence type="ECO:0000313" key="3">
    <source>
        <dbReference type="Proteomes" id="UP000185984"/>
    </source>
</evidence>
<proteinExistence type="predicted"/>
<protein>
    <submittedName>
        <fullName evidence="2">Glycosyl transferase family 1</fullName>
    </submittedName>
</protein>
<dbReference type="GO" id="GO:0005975">
    <property type="term" value="P:carbohydrate metabolic process"/>
    <property type="evidence" value="ECO:0007669"/>
    <property type="project" value="InterPro"/>
</dbReference>
<dbReference type="InterPro" id="IPR050426">
    <property type="entry name" value="Glycosyltransferase_28"/>
</dbReference>
<organism evidence="2 3">
    <name type="scientific">Chroogloeocystis siderophila 5.2 s.c.1</name>
    <dbReference type="NCBI Taxonomy" id="247279"/>
    <lineage>
        <taxon>Bacteria</taxon>
        <taxon>Bacillati</taxon>
        <taxon>Cyanobacteriota</taxon>
        <taxon>Cyanophyceae</taxon>
        <taxon>Oscillatoriophycideae</taxon>
        <taxon>Chroococcales</taxon>
        <taxon>Chroococcaceae</taxon>
        <taxon>Chroogloeocystis</taxon>
    </lineage>
</organism>
<dbReference type="GO" id="GO:0033072">
    <property type="term" value="P:vancomycin biosynthetic process"/>
    <property type="evidence" value="ECO:0007669"/>
    <property type="project" value="UniProtKB-ARBA"/>
</dbReference>
<dbReference type="InterPro" id="IPR002213">
    <property type="entry name" value="UDP_glucos_trans"/>
</dbReference>
<gene>
    <name evidence="2" type="ORF">NIES1031_13405</name>
</gene>
<dbReference type="AlphaFoldDB" id="A0A1U7HP78"/>
<dbReference type="OrthoDB" id="9805366at2"/>
<dbReference type="FunFam" id="3.40.50.2000:FF:000072">
    <property type="entry name" value="Glycosyl transferase"/>
    <property type="match status" value="1"/>
</dbReference>
<dbReference type="EMBL" id="MRCC01000010">
    <property type="protein sequence ID" value="OKH25371.1"/>
    <property type="molecule type" value="Genomic_DNA"/>
</dbReference>
<accession>A0A1U7HP78</accession>
<dbReference type="InterPro" id="IPR004276">
    <property type="entry name" value="GlycoTrans_28_N"/>
</dbReference>
<dbReference type="RefSeq" id="WP_073549934.1">
    <property type="nucleotide sequence ID" value="NZ_CAWMVK010000002.1"/>
</dbReference>
<dbReference type="Gene3D" id="3.40.50.2000">
    <property type="entry name" value="Glycogen Phosphorylase B"/>
    <property type="match status" value="2"/>
</dbReference>
<dbReference type="Pfam" id="PF00201">
    <property type="entry name" value="UDPGT"/>
    <property type="match status" value="1"/>
</dbReference>
<dbReference type="GO" id="GO:0016758">
    <property type="term" value="F:hexosyltransferase activity"/>
    <property type="evidence" value="ECO:0007669"/>
    <property type="project" value="InterPro"/>
</dbReference>
<name>A0A1U7HP78_9CHRO</name>
<dbReference type="PANTHER" id="PTHR48050:SF13">
    <property type="entry name" value="STEROL 3-BETA-GLUCOSYLTRANSFERASE UGT80A2"/>
    <property type="match status" value="1"/>
</dbReference>
<keyword evidence="3" id="KW-1185">Reference proteome</keyword>
<reference evidence="2 3" key="1">
    <citation type="submission" date="2016-11" db="EMBL/GenBank/DDBJ databases">
        <title>Draft Genome Sequences of Nine Cyanobacterial Strains from Diverse Habitats.</title>
        <authorList>
            <person name="Zhu T."/>
            <person name="Hou S."/>
            <person name="Lu X."/>
            <person name="Hess W.R."/>
        </authorList>
    </citation>
    <scope>NUCLEOTIDE SEQUENCE [LARGE SCALE GENOMIC DNA]</scope>
    <source>
        <strain evidence="2 3">5.2 s.c.1</strain>
    </source>
</reference>
<feature type="domain" description="Glycosyltransferase family 28 N-terminal" evidence="1">
    <location>
        <begin position="13"/>
        <end position="79"/>
    </location>
</feature>
<dbReference type="CDD" id="cd03784">
    <property type="entry name" value="GT1_Gtf-like"/>
    <property type="match status" value="1"/>
</dbReference>
<evidence type="ECO:0000313" key="2">
    <source>
        <dbReference type="EMBL" id="OKH25371.1"/>
    </source>
</evidence>
<dbReference type="PANTHER" id="PTHR48050">
    <property type="entry name" value="STEROL 3-BETA-GLUCOSYLTRANSFERASE"/>
    <property type="match status" value="1"/>
</dbReference>
<evidence type="ECO:0000259" key="1">
    <source>
        <dbReference type="Pfam" id="PF03033"/>
    </source>
</evidence>
<comment type="caution">
    <text evidence="2">The sequence shown here is derived from an EMBL/GenBank/DDBJ whole genome shotgun (WGS) entry which is preliminary data.</text>
</comment>
<dbReference type="SUPFAM" id="SSF53756">
    <property type="entry name" value="UDP-Glycosyltransferase/glycogen phosphorylase"/>
    <property type="match status" value="1"/>
</dbReference>
<sequence>MTHFGILCPSSPGHLNPMTALGKELVRRKHRVTLIQVPELESQALAAGLEFQAIGEKEFPPGVLAQKFAQLGQLSGLKAIAFTLDLIKQGGTIILRDAPEIVASSGIEALLVDQVSPESATVAKYLNIPFITICNALILNQEPGIPPFVTPWQRNTAWWALLRNGITYAVLERVARPVREVLDEYHRTWNLPLYKKVADSLSNLAQISQQPAEFEFPRMQLPECFHFTGPFVDSAGRKPIPFPYEKLTGQPLIYASMGTLQNQQQKIFQAIAAACEDLDVQLVISLGGGSTPETLPELPGKPLVVQYAPQLELLQKATLTITHAGLNTALESLSHCVPMVAIPITNDQPGVAARIAWTKTGEFVPLSRLSVSKLKAAIQQVLTEASYKQNALKLQQAIQQAGGVRRAADIIEQAIATRKPVLRHSSF</sequence>
<dbReference type="Proteomes" id="UP000185984">
    <property type="component" value="Unassembled WGS sequence"/>
</dbReference>
<dbReference type="STRING" id="247279.NIES1031_13405"/>